<evidence type="ECO:0000313" key="5">
    <source>
        <dbReference type="Proteomes" id="UP000186583"/>
    </source>
</evidence>
<name>A0A1Q8RXS9_9PEZI</name>
<dbReference type="InterPro" id="IPR053187">
    <property type="entry name" value="Notoamide_regulator"/>
</dbReference>
<feature type="region of interest" description="Disordered" evidence="2">
    <location>
        <begin position="206"/>
        <end position="278"/>
    </location>
</feature>
<organism evidence="4 5">
    <name type="scientific">Colletotrichum chlorophyti</name>
    <dbReference type="NCBI Taxonomy" id="708187"/>
    <lineage>
        <taxon>Eukaryota</taxon>
        <taxon>Fungi</taxon>
        <taxon>Dikarya</taxon>
        <taxon>Ascomycota</taxon>
        <taxon>Pezizomycotina</taxon>
        <taxon>Sordariomycetes</taxon>
        <taxon>Hypocreomycetidae</taxon>
        <taxon>Glomerellales</taxon>
        <taxon>Glomerellaceae</taxon>
        <taxon>Colletotrichum</taxon>
    </lineage>
</organism>
<feature type="compositionally biased region" description="Low complexity" evidence="2">
    <location>
        <begin position="256"/>
        <end position="267"/>
    </location>
</feature>
<keyword evidence="1" id="KW-0539">Nucleus</keyword>
<dbReference type="Gene3D" id="4.10.240.10">
    <property type="entry name" value="Zn(2)-C6 fungal-type DNA-binding domain"/>
    <property type="match status" value="1"/>
</dbReference>
<dbReference type="Pfam" id="PF00172">
    <property type="entry name" value="Zn_clus"/>
    <property type="match status" value="1"/>
</dbReference>
<feature type="domain" description="Zn(2)-C6 fungal-type" evidence="3">
    <location>
        <begin position="53"/>
        <end position="82"/>
    </location>
</feature>
<dbReference type="PANTHER" id="PTHR47256">
    <property type="entry name" value="ZN(II)2CYS6 TRANSCRIPTION FACTOR (EUROFUNG)-RELATED"/>
    <property type="match status" value="1"/>
</dbReference>
<dbReference type="GO" id="GO:0008270">
    <property type="term" value="F:zinc ion binding"/>
    <property type="evidence" value="ECO:0007669"/>
    <property type="project" value="InterPro"/>
</dbReference>
<evidence type="ECO:0000313" key="4">
    <source>
        <dbReference type="EMBL" id="OLN91696.1"/>
    </source>
</evidence>
<dbReference type="SUPFAM" id="SSF57701">
    <property type="entry name" value="Zn2/Cys6 DNA-binding domain"/>
    <property type="match status" value="1"/>
</dbReference>
<dbReference type="PROSITE" id="PS00463">
    <property type="entry name" value="ZN2_CY6_FUNGAL_1"/>
    <property type="match status" value="1"/>
</dbReference>
<feature type="compositionally biased region" description="Polar residues" evidence="2">
    <location>
        <begin position="206"/>
        <end position="226"/>
    </location>
</feature>
<evidence type="ECO:0000256" key="1">
    <source>
        <dbReference type="ARBA" id="ARBA00023242"/>
    </source>
</evidence>
<gene>
    <name evidence="4" type="ORF">CCHL11_06661</name>
</gene>
<dbReference type="InterPro" id="IPR001138">
    <property type="entry name" value="Zn2Cys6_DnaBD"/>
</dbReference>
<evidence type="ECO:0000256" key="2">
    <source>
        <dbReference type="SAM" id="MobiDB-lite"/>
    </source>
</evidence>
<dbReference type="PANTHER" id="PTHR47256:SF1">
    <property type="entry name" value="ZN(II)2CYS6 TRANSCRIPTION FACTOR (EUROFUNG)"/>
    <property type="match status" value="1"/>
</dbReference>
<dbReference type="InterPro" id="IPR036864">
    <property type="entry name" value="Zn2-C6_fun-type_DNA-bd_sf"/>
</dbReference>
<evidence type="ECO:0000259" key="3">
    <source>
        <dbReference type="PROSITE" id="PS50048"/>
    </source>
</evidence>
<dbReference type="GO" id="GO:0000981">
    <property type="term" value="F:DNA-binding transcription factor activity, RNA polymerase II-specific"/>
    <property type="evidence" value="ECO:0007669"/>
    <property type="project" value="InterPro"/>
</dbReference>
<dbReference type="PROSITE" id="PS50048">
    <property type="entry name" value="ZN2_CY6_FUNGAL_2"/>
    <property type="match status" value="1"/>
</dbReference>
<sequence length="786" mass="86183">MQPERKYRSILPGPPSATPRSLADDAEGGASSTATVPGGQEGSKRKRRATTKACNSCREKKIGCNGLQPCSHCQRRGLACEYATISKTILNSIPSGMRLLDETTANAHRYAAELLSILRALPDDQVRDVLQQLRAGTEASNIVTSLRGKGQLHSAYDIQFHGILHGVPPPDQTSLEFELMVRHAIAYSPWAPTELPHLDLELPSRASQSLSIESTPTAVSPMSMDTPSPLPPAESEPFPSLSRTRFSVQEPREARSSSLNLGLSGKSSARETGSMEAPSLCDERLQKVDILAWSDVRIPGETAKRVLSLYLETDHATTALFDADLFLEGLTTGSTRFCSRLLVSSLFSWACQAYSAFDLEAVAWSHEFYDEAVQTFQHESSLGLGAPVTVAALLYLSMSSTCHAQSATDATEHLETAIELAKSMGLFGVADEGLPERWPDGNADMLWEKASAQTAWGSFVYITTQCAHNQTCRILYPPRFLIPGDDEETDDADYPEEQTLSSFVGKGFPFLCRLALIAHDMIWLNYAGGSLEPAAHAKVESMEAVYRRYLEWADSLPLELVRSGDSSHHVLLLHIYLHAFILDLFRPLIQHGDAVRVRLDSFTSQQASPEAVCSASAVQLRQIAVTYFQRCASASYSFNWHTALLYVANAALREPAQATDNSERRADVRTCILVYHRLQRCFRLSQGVVRGLVSMALREGLIASSDARAIIKDSDEKGKHHQLSDPILAPFIVDLDLALVDPVAARVDNMAAEFDELAILNEFTVVNVARQPPEFMGESAASDAEL</sequence>
<dbReference type="EMBL" id="MPGH01000061">
    <property type="protein sequence ID" value="OLN91696.1"/>
    <property type="molecule type" value="Genomic_DNA"/>
</dbReference>
<dbReference type="Proteomes" id="UP000186583">
    <property type="component" value="Unassembled WGS sequence"/>
</dbReference>
<accession>A0A1Q8RXS9</accession>
<dbReference type="CDD" id="cd12148">
    <property type="entry name" value="fungal_TF_MHR"/>
    <property type="match status" value="1"/>
</dbReference>
<protein>
    <submittedName>
        <fullName evidence="4">Activator of stress genes 3</fullName>
    </submittedName>
</protein>
<comment type="caution">
    <text evidence="4">The sequence shown here is derived from an EMBL/GenBank/DDBJ whole genome shotgun (WGS) entry which is preliminary data.</text>
</comment>
<dbReference type="SMART" id="SM00066">
    <property type="entry name" value="GAL4"/>
    <property type="match status" value="1"/>
</dbReference>
<keyword evidence="5" id="KW-1185">Reference proteome</keyword>
<dbReference type="CDD" id="cd00067">
    <property type="entry name" value="GAL4"/>
    <property type="match status" value="1"/>
</dbReference>
<reference evidence="4 5" key="1">
    <citation type="submission" date="2016-11" db="EMBL/GenBank/DDBJ databases">
        <title>Draft Genome Assembly of Colletotrichum chlorophyti a pathogen of herbaceous plants.</title>
        <authorList>
            <person name="Gan P."/>
            <person name="Narusaka M."/>
            <person name="Tsushima A."/>
            <person name="Narusaka Y."/>
            <person name="Takano Y."/>
            <person name="Shirasu K."/>
        </authorList>
    </citation>
    <scope>NUCLEOTIDE SEQUENCE [LARGE SCALE GENOMIC DNA]</scope>
    <source>
        <strain evidence="4 5">NTL11</strain>
    </source>
</reference>
<proteinExistence type="predicted"/>
<dbReference type="AlphaFoldDB" id="A0A1Q8RXS9"/>
<feature type="region of interest" description="Disordered" evidence="2">
    <location>
        <begin position="1"/>
        <end position="50"/>
    </location>
</feature>
<dbReference type="OrthoDB" id="10261408at2759"/>